<evidence type="ECO:0000313" key="1">
    <source>
        <dbReference type="EMBL" id="KAH7967705.1"/>
    </source>
</evidence>
<dbReference type="EMBL" id="JABSTV010001248">
    <property type="protein sequence ID" value="KAH7967705.1"/>
    <property type="molecule type" value="Genomic_DNA"/>
</dbReference>
<sequence length="164" mass="18279">MDEEYLSTVADVLFAEFIATDDNVPTCEPQSFAKIVAEVVADEATEHSGDIGSLNQSATFAEALVGLEDFQRFFQIFDPENEDNTEEIMKMLESSDIECSSDDDDPDWELPECQVVTIDDDEEQSQEDFNDAADTSVPSGKYIWKKQPFKESRSHPASTIAVSC</sequence>
<name>A0A9D4Q420_RHISA</name>
<reference evidence="1" key="1">
    <citation type="journal article" date="2020" name="Cell">
        <title>Large-Scale Comparative Analyses of Tick Genomes Elucidate Their Genetic Diversity and Vector Capacities.</title>
        <authorList>
            <consortium name="Tick Genome and Microbiome Consortium (TIGMIC)"/>
            <person name="Jia N."/>
            <person name="Wang J."/>
            <person name="Shi W."/>
            <person name="Du L."/>
            <person name="Sun Y."/>
            <person name="Zhan W."/>
            <person name="Jiang J.F."/>
            <person name="Wang Q."/>
            <person name="Zhang B."/>
            <person name="Ji P."/>
            <person name="Bell-Sakyi L."/>
            <person name="Cui X.M."/>
            <person name="Yuan T.T."/>
            <person name="Jiang B.G."/>
            <person name="Yang W.F."/>
            <person name="Lam T.T."/>
            <person name="Chang Q.C."/>
            <person name="Ding S.J."/>
            <person name="Wang X.J."/>
            <person name="Zhu J.G."/>
            <person name="Ruan X.D."/>
            <person name="Zhao L."/>
            <person name="Wei J.T."/>
            <person name="Ye R.Z."/>
            <person name="Que T.C."/>
            <person name="Du C.H."/>
            <person name="Zhou Y.H."/>
            <person name="Cheng J.X."/>
            <person name="Dai P.F."/>
            <person name="Guo W.B."/>
            <person name="Han X.H."/>
            <person name="Huang E.J."/>
            <person name="Li L.F."/>
            <person name="Wei W."/>
            <person name="Gao Y.C."/>
            <person name="Liu J.Z."/>
            <person name="Shao H.Z."/>
            <person name="Wang X."/>
            <person name="Wang C.C."/>
            <person name="Yang T.C."/>
            <person name="Huo Q.B."/>
            <person name="Li W."/>
            <person name="Chen H.Y."/>
            <person name="Chen S.E."/>
            <person name="Zhou L.G."/>
            <person name="Ni X.B."/>
            <person name="Tian J.H."/>
            <person name="Sheng Y."/>
            <person name="Liu T."/>
            <person name="Pan Y.S."/>
            <person name="Xia L.Y."/>
            <person name="Li J."/>
            <person name="Zhao F."/>
            <person name="Cao W.C."/>
        </authorList>
    </citation>
    <scope>NUCLEOTIDE SEQUENCE</scope>
    <source>
        <strain evidence="1">Rsan-2018</strain>
    </source>
</reference>
<accession>A0A9D4Q420</accession>
<evidence type="ECO:0000313" key="2">
    <source>
        <dbReference type="Proteomes" id="UP000821837"/>
    </source>
</evidence>
<comment type="caution">
    <text evidence="1">The sequence shown here is derived from an EMBL/GenBank/DDBJ whole genome shotgun (WGS) entry which is preliminary data.</text>
</comment>
<dbReference type="AlphaFoldDB" id="A0A9D4Q420"/>
<reference evidence="1" key="2">
    <citation type="submission" date="2021-09" db="EMBL/GenBank/DDBJ databases">
        <authorList>
            <person name="Jia N."/>
            <person name="Wang J."/>
            <person name="Shi W."/>
            <person name="Du L."/>
            <person name="Sun Y."/>
            <person name="Zhan W."/>
            <person name="Jiang J."/>
            <person name="Wang Q."/>
            <person name="Zhang B."/>
            <person name="Ji P."/>
            <person name="Sakyi L.B."/>
            <person name="Cui X."/>
            <person name="Yuan T."/>
            <person name="Jiang B."/>
            <person name="Yang W."/>
            <person name="Lam T.T.-Y."/>
            <person name="Chang Q."/>
            <person name="Ding S."/>
            <person name="Wang X."/>
            <person name="Zhu J."/>
            <person name="Ruan X."/>
            <person name="Zhao L."/>
            <person name="Wei J."/>
            <person name="Que T."/>
            <person name="Du C."/>
            <person name="Cheng J."/>
            <person name="Dai P."/>
            <person name="Han X."/>
            <person name="Huang E."/>
            <person name="Gao Y."/>
            <person name="Liu J."/>
            <person name="Shao H."/>
            <person name="Ye R."/>
            <person name="Li L."/>
            <person name="Wei W."/>
            <person name="Wang X."/>
            <person name="Wang C."/>
            <person name="Huo Q."/>
            <person name="Li W."/>
            <person name="Guo W."/>
            <person name="Chen H."/>
            <person name="Chen S."/>
            <person name="Zhou L."/>
            <person name="Zhou L."/>
            <person name="Ni X."/>
            <person name="Tian J."/>
            <person name="Zhou Y."/>
            <person name="Sheng Y."/>
            <person name="Liu T."/>
            <person name="Pan Y."/>
            <person name="Xia L."/>
            <person name="Li J."/>
            <person name="Zhao F."/>
            <person name="Cao W."/>
        </authorList>
    </citation>
    <scope>NUCLEOTIDE SEQUENCE</scope>
    <source>
        <strain evidence="1">Rsan-2018</strain>
        <tissue evidence="1">Larvae</tissue>
    </source>
</reference>
<dbReference type="Proteomes" id="UP000821837">
    <property type="component" value="Unassembled WGS sequence"/>
</dbReference>
<organism evidence="1 2">
    <name type="scientific">Rhipicephalus sanguineus</name>
    <name type="common">Brown dog tick</name>
    <name type="synonym">Ixodes sanguineus</name>
    <dbReference type="NCBI Taxonomy" id="34632"/>
    <lineage>
        <taxon>Eukaryota</taxon>
        <taxon>Metazoa</taxon>
        <taxon>Ecdysozoa</taxon>
        <taxon>Arthropoda</taxon>
        <taxon>Chelicerata</taxon>
        <taxon>Arachnida</taxon>
        <taxon>Acari</taxon>
        <taxon>Parasitiformes</taxon>
        <taxon>Ixodida</taxon>
        <taxon>Ixodoidea</taxon>
        <taxon>Ixodidae</taxon>
        <taxon>Rhipicephalinae</taxon>
        <taxon>Rhipicephalus</taxon>
        <taxon>Rhipicephalus</taxon>
    </lineage>
</organism>
<protein>
    <submittedName>
        <fullName evidence="1">Uncharacterized protein</fullName>
    </submittedName>
</protein>
<proteinExistence type="predicted"/>
<keyword evidence="2" id="KW-1185">Reference proteome</keyword>
<gene>
    <name evidence="1" type="ORF">HPB52_001665</name>
</gene>